<dbReference type="GO" id="GO:0016491">
    <property type="term" value="F:oxidoreductase activity"/>
    <property type="evidence" value="ECO:0007669"/>
    <property type="project" value="InterPro"/>
</dbReference>
<evidence type="ECO:0000313" key="8">
    <source>
        <dbReference type="Proteomes" id="UP000053095"/>
    </source>
</evidence>
<evidence type="ECO:0000256" key="4">
    <source>
        <dbReference type="PROSITE-ProRule" id="PRU00134"/>
    </source>
</evidence>
<dbReference type="GO" id="GO:0008270">
    <property type="term" value="F:zinc ion binding"/>
    <property type="evidence" value="ECO:0007669"/>
    <property type="project" value="UniProtKB-KW"/>
</dbReference>
<dbReference type="Pfam" id="PF01753">
    <property type="entry name" value="zf-MYND"/>
    <property type="match status" value="1"/>
</dbReference>
<dbReference type="InterPro" id="IPR011032">
    <property type="entry name" value="GroES-like_sf"/>
</dbReference>
<dbReference type="Gene3D" id="3.90.180.10">
    <property type="entry name" value="Medium-chain alcohol dehydrogenases, catalytic domain"/>
    <property type="match status" value="1"/>
</dbReference>
<dbReference type="CDD" id="cd05289">
    <property type="entry name" value="MDR_like_2"/>
    <property type="match status" value="1"/>
</dbReference>
<dbReference type="Proteomes" id="UP000053095">
    <property type="component" value="Unassembled WGS sequence"/>
</dbReference>
<dbReference type="PROSITE" id="PS50865">
    <property type="entry name" value="ZF_MYND_2"/>
    <property type="match status" value="1"/>
</dbReference>
<dbReference type="SUPFAM" id="SSF51735">
    <property type="entry name" value="NAD(P)-binding Rossmann-fold domains"/>
    <property type="match status" value="1"/>
</dbReference>
<dbReference type="PANTHER" id="PTHR11695">
    <property type="entry name" value="ALCOHOL DEHYDROGENASE RELATED"/>
    <property type="match status" value="1"/>
</dbReference>
<accession>A0A6N4SLD0</accession>
<feature type="compositionally biased region" description="Low complexity" evidence="5">
    <location>
        <begin position="352"/>
        <end position="376"/>
    </location>
</feature>
<feature type="domain" description="MYND-type" evidence="6">
    <location>
        <begin position="309"/>
        <end position="351"/>
    </location>
</feature>
<dbReference type="InterPro" id="IPR050700">
    <property type="entry name" value="YIM1/Zinc_Alcohol_DH_Fams"/>
</dbReference>
<organism evidence="7 8">
    <name type="scientific">Talaromyces pinophilus</name>
    <name type="common">Penicillium pinophilum</name>
    <dbReference type="NCBI Taxonomy" id="128442"/>
    <lineage>
        <taxon>Eukaryota</taxon>
        <taxon>Fungi</taxon>
        <taxon>Dikarya</taxon>
        <taxon>Ascomycota</taxon>
        <taxon>Pezizomycotina</taxon>
        <taxon>Eurotiomycetes</taxon>
        <taxon>Eurotiomycetidae</taxon>
        <taxon>Eurotiales</taxon>
        <taxon>Trichocomaceae</taxon>
        <taxon>Talaromyces</taxon>
        <taxon>Talaromyces sect. Talaromyces</taxon>
    </lineage>
</organism>
<evidence type="ECO:0000256" key="2">
    <source>
        <dbReference type="ARBA" id="ARBA00022771"/>
    </source>
</evidence>
<evidence type="ECO:0000256" key="5">
    <source>
        <dbReference type="SAM" id="MobiDB-lite"/>
    </source>
</evidence>
<dbReference type="InterPro" id="IPR013154">
    <property type="entry name" value="ADH-like_N"/>
</dbReference>
<evidence type="ECO:0000256" key="3">
    <source>
        <dbReference type="ARBA" id="ARBA00022833"/>
    </source>
</evidence>
<evidence type="ECO:0000256" key="1">
    <source>
        <dbReference type="ARBA" id="ARBA00022723"/>
    </source>
</evidence>
<dbReference type="InterPro" id="IPR020843">
    <property type="entry name" value="ER"/>
</dbReference>
<dbReference type="Gene3D" id="6.10.140.2220">
    <property type="match status" value="1"/>
</dbReference>
<comment type="caution">
    <text evidence="7">The sequence shown here is derived from an EMBL/GenBank/DDBJ whole genome shotgun (WGS) entry which is preliminary data.</text>
</comment>
<dbReference type="SMART" id="SM00829">
    <property type="entry name" value="PKS_ER"/>
    <property type="match status" value="1"/>
</dbReference>
<dbReference type="Pfam" id="PF08240">
    <property type="entry name" value="ADH_N"/>
    <property type="match status" value="1"/>
</dbReference>
<dbReference type="SUPFAM" id="SSF144232">
    <property type="entry name" value="HIT/MYND zinc finger-like"/>
    <property type="match status" value="1"/>
</dbReference>
<dbReference type="AlphaFoldDB" id="A0A6N4SLD0"/>
<dbReference type="EMBL" id="DF933835">
    <property type="protein sequence ID" value="GAM40528.1"/>
    <property type="molecule type" value="Genomic_DNA"/>
</dbReference>
<keyword evidence="2 4" id="KW-0863">Zinc-finger</keyword>
<dbReference type="InterPro" id="IPR036291">
    <property type="entry name" value="NAD(P)-bd_dom_sf"/>
</dbReference>
<reference evidence="8" key="1">
    <citation type="journal article" date="2015" name="Genome Announc.">
        <title>Draft genome sequence of Talaromyces cellulolyticus strain Y-94, a source of lignocellulosic biomass-degrading enzymes.</title>
        <authorList>
            <person name="Fujii T."/>
            <person name="Koike H."/>
            <person name="Sawayama S."/>
            <person name="Yano S."/>
            <person name="Inoue H."/>
        </authorList>
    </citation>
    <scope>NUCLEOTIDE SEQUENCE [LARGE SCALE GENOMIC DNA]</scope>
    <source>
        <strain evidence="8">Y-94</strain>
    </source>
</reference>
<name>A0A6N4SLD0_TALPI</name>
<keyword evidence="1" id="KW-0479">Metal-binding</keyword>
<dbReference type="SUPFAM" id="SSF50129">
    <property type="entry name" value="GroES-like"/>
    <property type="match status" value="1"/>
</dbReference>
<evidence type="ECO:0000313" key="7">
    <source>
        <dbReference type="EMBL" id="GAM40528.1"/>
    </source>
</evidence>
<feature type="region of interest" description="Disordered" evidence="5">
    <location>
        <begin position="110"/>
        <end position="132"/>
    </location>
</feature>
<evidence type="ECO:0000259" key="6">
    <source>
        <dbReference type="PROSITE" id="PS50865"/>
    </source>
</evidence>
<feature type="region of interest" description="Disordered" evidence="5">
    <location>
        <begin position="350"/>
        <end position="384"/>
    </location>
</feature>
<keyword evidence="3" id="KW-0862">Zinc</keyword>
<dbReference type="PANTHER" id="PTHR11695:SF294">
    <property type="entry name" value="RETICULON-4-INTERACTING PROTEIN 1, MITOCHONDRIAL"/>
    <property type="match status" value="1"/>
</dbReference>
<proteinExistence type="predicted"/>
<dbReference type="InterPro" id="IPR002893">
    <property type="entry name" value="Znf_MYND"/>
</dbReference>
<protein>
    <submittedName>
        <fullName evidence="7">MYND domain protein</fullName>
    </submittedName>
</protein>
<dbReference type="Gene3D" id="3.40.50.720">
    <property type="entry name" value="NAD(P)-binding Rossmann-like Domain"/>
    <property type="match status" value="2"/>
</dbReference>
<sequence length="551" mass="60007">MPDKNSSAQNTTMKSLAISDYCKPDKYAMTTLPIPKVNEPDQLLIKVHAASINPVDVQVASGMAKAFWPQPFPYKIGYDLSGTVVAIGSAVTQTNPDLVPGTEVYTRLPESSRGSVSEYATSTASTTAKKPQSISHNEAASIPLVSLTTLQTFDLAAIAIQVAKRVFNAGRVITTLSTSKIAQLDTYLDKNLLDQIVDYTREDPLKVIPPGSVDFMYDTMGHGVSLLPLMKKGGIIVTISGLPFGPKLKSGMPEMPTAMRWILNSIGGINQFRAQRYGVTYLHLFIEPSAEDLKRLATWIDEGKIKPVCANCAKAGTTTDNTLQRCAKCKTTLYCSRDCQKSHWKTHKKASASDAANATSAGPSSSAARSTAPSSAFRGPPPKGLTAAIDKPFHRLNDKTWLHNRPEQDVYKLLIDCYRLRMEDVYNLEGEADEDSIYGGAANGGRGFQRFLSLAQSRRGLLPSWWSEEKASECMRLGMRNSGWSSLSSAVEKSDIVEHFGDPVMPMQLRMLGEQVYGRGPGGQPGAGIVKMQMMMEGGESGMHFSNMSLR</sequence>
<keyword evidence="8" id="KW-1185">Reference proteome</keyword>
<gene>
    <name evidence="7" type="ORF">TCE0_039r12940</name>
</gene>
<dbReference type="GO" id="GO:0005739">
    <property type="term" value="C:mitochondrion"/>
    <property type="evidence" value="ECO:0007669"/>
    <property type="project" value="TreeGrafter"/>
</dbReference>